<name>A0A015KEI3_RHIIW</name>
<sequence>MVRGNFQVRRARQAVKADKFEIEPKQLCEWLRNKDQLMKVAPYVQKLVRGARPKYQQLEVELMEWFKDSRRQLKTVSCYMIQAKARSLAKKPVYLRVYPDIKEAKFSQKWVDGFMSRHNLVNRRKTTIAQRLDDYVKQQNQFLSYVLFRRREHNYPLSLIANMDETPMAFNLTSNTTVEHRGTKSVSILSTGHERSNFTVVLACMANGEKLPPVIIFKLVNVPREDFPDGVIVRANPNGWMNEEEMSWWLENIWTRRARQGTNPRSLLVLDSFSAHKTDAIKRRFRRKNTDLAVIPGGLTSRLQPLDVSLNKPFKAKMRHLYNHWMNETVKDYTPSGKIKRPSYSLVANWVKASWDAIDPNMIMRSFKCCGVSNAMDGSEDGLISNFNKVQNVNNTGRGIEEEDESYEGSSDSDYETDDNSEYSSDGSNSECSDCDYYERNEERNVL</sequence>
<organism evidence="4 5">
    <name type="scientific">Rhizophagus irregularis (strain DAOM 197198w)</name>
    <name type="common">Glomus intraradices</name>
    <dbReference type="NCBI Taxonomy" id="1432141"/>
    <lineage>
        <taxon>Eukaryota</taxon>
        <taxon>Fungi</taxon>
        <taxon>Fungi incertae sedis</taxon>
        <taxon>Mucoromycota</taxon>
        <taxon>Glomeromycotina</taxon>
        <taxon>Glomeromycetes</taxon>
        <taxon>Glomerales</taxon>
        <taxon>Glomeraceae</taxon>
        <taxon>Rhizophagus</taxon>
    </lineage>
</organism>
<proteinExistence type="predicted"/>
<reference evidence="4 5" key="1">
    <citation type="submission" date="2014-02" db="EMBL/GenBank/DDBJ databases">
        <title>Single nucleus genome sequencing reveals high similarity among nuclei of an endomycorrhizal fungus.</title>
        <authorList>
            <person name="Lin K."/>
            <person name="Geurts R."/>
            <person name="Zhang Z."/>
            <person name="Limpens E."/>
            <person name="Saunders D.G."/>
            <person name="Mu D."/>
            <person name="Pang E."/>
            <person name="Cao H."/>
            <person name="Cha H."/>
            <person name="Lin T."/>
            <person name="Zhou Q."/>
            <person name="Shang Y."/>
            <person name="Li Y."/>
            <person name="Ivanov S."/>
            <person name="Sharma T."/>
            <person name="Velzen R.V."/>
            <person name="Ruijter N.D."/>
            <person name="Aanen D.K."/>
            <person name="Win J."/>
            <person name="Kamoun S."/>
            <person name="Bisseling T."/>
            <person name="Huang S."/>
        </authorList>
    </citation>
    <scope>NUCLEOTIDE SEQUENCE [LARGE SCALE GENOMIC DNA]</scope>
    <source>
        <strain evidence="5">DAOM197198w</strain>
    </source>
</reference>
<dbReference type="InterPro" id="IPR006600">
    <property type="entry name" value="HTH_CenpB_DNA-bd_dom"/>
</dbReference>
<dbReference type="SMART" id="SM00674">
    <property type="entry name" value="CENPB"/>
    <property type="match status" value="1"/>
</dbReference>
<evidence type="ECO:0000313" key="5">
    <source>
        <dbReference type="Proteomes" id="UP000022910"/>
    </source>
</evidence>
<feature type="compositionally biased region" description="Basic and acidic residues" evidence="2">
    <location>
        <begin position="437"/>
        <end position="447"/>
    </location>
</feature>
<evidence type="ECO:0000313" key="4">
    <source>
        <dbReference type="EMBL" id="EXX58011.1"/>
    </source>
</evidence>
<evidence type="ECO:0000259" key="3">
    <source>
        <dbReference type="PROSITE" id="PS51253"/>
    </source>
</evidence>
<keyword evidence="1" id="KW-0238">DNA-binding</keyword>
<keyword evidence="5" id="KW-1185">Reference proteome</keyword>
<accession>A0A015KEI3</accession>
<dbReference type="PANTHER" id="PTHR19303:SF74">
    <property type="entry name" value="POGO TRANSPOSABLE ELEMENT WITH KRAB DOMAIN"/>
    <property type="match status" value="1"/>
</dbReference>
<dbReference type="PROSITE" id="PS51253">
    <property type="entry name" value="HTH_CENPB"/>
    <property type="match status" value="1"/>
</dbReference>
<comment type="caution">
    <text evidence="4">The sequence shown here is derived from an EMBL/GenBank/DDBJ whole genome shotgun (WGS) entry which is preliminary data.</text>
</comment>
<feature type="region of interest" description="Disordered" evidence="2">
    <location>
        <begin position="397"/>
        <end position="447"/>
    </location>
</feature>
<dbReference type="Proteomes" id="UP000022910">
    <property type="component" value="Unassembled WGS sequence"/>
</dbReference>
<dbReference type="GO" id="GO:0003677">
    <property type="term" value="F:DNA binding"/>
    <property type="evidence" value="ECO:0007669"/>
    <property type="project" value="UniProtKB-KW"/>
</dbReference>
<gene>
    <name evidence="4" type="ORF">RirG_201900</name>
</gene>
<dbReference type="InterPro" id="IPR009057">
    <property type="entry name" value="Homeodomain-like_sf"/>
</dbReference>
<dbReference type="PANTHER" id="PTHR19303">
    <property type="entry name" value="TRANSPOSON"/>
    <property type="match status" value="1"/>
</dbReference>
<dbReference type="AlphaFoldDB" id="A0A015KEI3"/>
<dbReference type="GO" id="GO:0005634">
    <property type="term" value="C:nucleus"/>
    <property type="evidence" value="ECO:0007669"/>
    <property type="project" value="TreeGrafter"/>
</dbReference>
<dbReference type="OMA" id="MRAPPMD"/>
<feature type="domain" description="HTH CENPB-type" evidence="3">
    <location>
        <begin position="46"/>
        <end position="124"/>
    </location>
</feature>
<dbReference type="Pfam" id="PF03221">
    <property type="entry name" value="HTH_Tnp_Tc5"/>
    <property type="match status" value="1"/>
</dbReference>
<dbReference type="OrthoDB" id="2426885at2759"/>
<protein>
    <recommendedName>
        <fullName evidence="3">HTH CENPB-type domain-containing protein</fullName>
    </recommendedName>
</protein>
<evidence type="ECO:0000256" key="1">
    <source>
        <dbReference type="ARBA" id="ARBA00023125"/>
    </source>
</evidence>
<feature type="compositionally biased region" description="Acidic residues" evidence="2">
    <location>
        <begin position="401"/>
        <end position="421"/>
    </location>
</feature>
<dbReference type="EMBL" id="JEMT01027092">
    <property type="protein sequence ID" value="EXX58011.1"/>
    <property type="molecule type" value="Genomic_DNA"/>
</dbReference>
<feature type="compositionally biased region" description="Polar residues" evidence="2">
    <location>
        <begin position="422"/>
        <end position="432"/>
    </location>
</feature>
<dbReference type="InterPro" id="IPR004875">
    <property type="entry name" value="DDE_SF_endonuclease_dom"/>
</dbReference>
<dbReference type="Pfam" id="PF03184">
    <property type="entry name" value="DDE_1"/>
    <property type="match status" value="1"/>
</dbReference>
<dbReference type="Gene3D" id="1.10.10.60">
    <property type="entry name" value="Homeodomain-like"/>
    <property type="match status" value="1"/>
</dbReference>
<dbReference type="HOGENOM" id="CLU_033137_3_0_1"/>
<evidence type="ECO:0000256" key="2">
    <source>
        <dbReference type="SAM" id="MobiDB-lite"/>
    </source>
</evidence>
<dbReference type="InterPro" id="IPR050863">
    <property type="entry name" value="CenT-Element_Derived"/>
</dbReference>
<dbReference type="SUPFAM" id="SSF46689">
    <property type="entry name" value="Homeodomain-like"/>
    <property type="match status" value="1"/>
</dbReference>